<comment type="subcellular location">
    <subcellularLocation>
        <location evidence="1">Nucleus</location>
    </subcellularLocation>
</comment>
<dbReference type="InterPro" id="IPR001005">
    <property type="entry name" value="SANT/Myb"/>
</dbReference>
<evidence type="ECO:0000259" key="7">
    <source>
        <dbReference type="PROSITE" id="PS50090"/>
    </source>
</evidence>
<proteinExistence type="predicted"/>
<dbReference type="Pfam" id="PF00249">
    <property type="entry name" value="Myb_DNA-binding"/>
    <property type="match status" value="2"/>
</dbReference>
<dbReference type="Gene3D" id="1.10.10.60">
    <property type="entry name" value="Homeodomain-like"/>
    <property type="match status" value="2"/>
</dbReference>
<evidence type="ECO:0000256" key="1">
    <source>
        <dbReference type="ARBA" id="ARBA00004123"/>
    </source>
</evidence>
<evidence type="ECO:0000256" key="4">
    <source>
        <dbReference type="ARBA" id="ARBA00023125"/>
    </source>
</evidence>
<dbReference type="PANTHER" id="PTHR47999">
    <property type="entry name" value="TRANSCRIPTION FACTOR MYB8-RELATED-RELATED"/>
    <property type="match status" value="1"/>
</dbReference>
<reference evidence="9 10" key="1">
    <citation type="journal article" date="2021" name="Hortic Res">
        <title>Chromosome-scale assembly of the Dendrobium chrysotoxum genome enhances the understanding of orchid evolution.</title>
        <authorList>
            <person name="Zhang Y."/>
            <person name="Zhang G.Q."/>
            <person name="Zhang D."/>
            <person name="Liu X.D."/>
            <person name="Xu X.Y."/>
            <person name="Sun W.H."/>
            <person name="Yu X."/>
            <person name="Zhu X."/>
            <person name="Wang Z.W."/>
            <person name="Zhao X."/>
            <person name="Zhong W.Y."/>
            <person name="Chen H."/>
            <person name="Yin W.L."/>
            <person name="Huang T."/>
            <person name="Niu S.C."/>
            <person name="Liu Z.J."/>
        </authorList>
    </citation>
    <scope>NUCLEOTIDE SEQUENCE [LARGE SCALE GENOMIC DNA]</scope>
    <source>
        <strain evidence="9">Lindl</strain>
    </source>
</reference>
<dbReference type="SMART" id="SM00717">
    <property type="entry name" value="SANT"/>
    <property type="match status" value="2"/>
</dbReference>
<dbReference type="InterPro" id="IPR015495">
    <property type="entry name" value="Myb_TF_plants"/>
</dbReference>
<dbReference type="PANTHER" id="PTHR47999:SF86">
    <property type="entry name" value="MYB-RELATED PROTEIN MYB4-LIKE"/>
    <property type="match status" value="1"/>
</dbReference>
<name>A0AAV7H418_DENCH</name>
<dbReference type="AlphaFoldDB" id="A0AAV7H418"/>
<dbReference type="InterPro" id="IPR009057">
    <property type="entry name" value="Homeodomain-like_sf"/>
</dbReference>
<dbReference type="Proteomes" id="UP000775213">
    <property type="component" value="Unassembled WGS sequence"/>
</dbReference>
<keyword evidence="4" id="KW-0238">DNA-binding</keyword>
<dbReference type="EMBL" id="JAGFBR010000008">
    <property type="protein sequence ID" value="KAH0463057.1"/>
    <property type="molecule type" value="Genomic_DNA"/>
</dbReference>
<keyword evidence="6" id="KW-0539">Nucleus</keyword>
<dbReference type="SUPFAM" id="SSF46689">
    <property type="entry name" value="Homeodomain-like"/>
    <property type="match status" value="1"/>
</dbReference>
<evidence type="ECO:0000256" key="3">
    <source>
        <dbReference type="ARBA" id="ARBA00023015"/>
    </source>
</evidence>
<evidence type="ECO:0000256" key="2">
    <source>
        <dbReference type="ARBA" id="ARBA00022737"/>
    </source>
</evidence>
<sequence length="286" mass="32474">MLKKACLPKGELRRGAWTEQEDKLLSDYIESHGLGRWRSLPAKAGLNRCGKSCRLRWLNYLRPGIKRGNITYEEEDLIIRLHKLLGNRWSLIAGRIPGRTDNEIKNYWNTYLKKKVAIDVSENQSSSKTITATTTTTITTTMQLSFKNSSNENANMRKNEGSVTSMVKSKIIKCANDLPTYETEDLNKNNSFSHEEHLTMKLQGHEQVCLPASASSEFGFGLELSFGELSNSSVFSDYEWKDVRSIASPSVIGDVFNSKRMKRNEEMHPLIAEVEWESLIKSCEAI</sequence>
<keyword evidence="3" id="KW-0805">Transcription regulation</keyword>
<keyword evidence="2" id="KW-0677">Repeat</keyword>
<keyword evidence="5" id="KW-0804">Transcription</keyword>
<evidence type="ECO:0000313" key="9">
    <source>
        <dbReference type="EMBL" id="KAH0463057.1"/>
    </source>
</evidence>
<evidence type="ECO:0000313" key="10">
    <source>
        <dbReference type="Proteomes" id="UP000775213"/>
    </source>
</evidence>
<keyword evidence="10" id="KW-1185">Reference proteome</keyword>
<dbReference type="InterPro" id="IPR017930">
    <property type="entry name" value="Myb_dom"/>
</dbReference>
<dbReference type="GO" id="GO:0003677">
    <property type="term" value="F:DNA binding"/>
    <property type="evidence" value="ECO:0007669"/>
    <property type="project" value="UniProtKB-KW"/>
</dbReference>
<evidence type="ECO:0000259" key="8">
    <source>
        <dbReference type="PROSITE" id="PS51294"/>
    </source>
</evidence>
<feature type="domain" description="Myb-like" evidence="7">
    <location>
        <begin position="62"/>
        <end position="112"/>
    </location>
</feature>
<feature type="domain" description="HTH myb-type" evidence="8">
    <location>
        <begin position="62"/>
        <end position="116"/>
    </location>
</feature>
<gene>
    <name evidence="9" type="ORF">IEQ34_007639</name>
</gene>
<feature type="domain" description="Myb-like" evidence="7">
    <location>
        <begin position="9"/>
        <end position="61"/>
    </location>
</feature>
<dbReference type="CDD" id="cd00167">
    <property type="entry name" value="SANT"/>
    <property type="match status" value="2"/>
</dbReference>
<dbReference type="FunFam" id="1.10.10.60:FF:000001">
    <property type="entry name" value="MYB-related transcription factor"/>
    <property type="match status" value="1"/>
</dbReference>
<evidence type="ECO:0000256" key="5">
    <source>
        <dbReference type="ARBA" id="ARBA00023163"/>
    </source>
</evidence>
<evidence type="ECO:0000256" key="6">
    <source>
        <dbReference type="ARBA" id="ARBA00023242"/>
    </source>
</evidence>
<dbReference type="PROSITE" id="PS51294">
    <property type="entry name" value="HTH_MYB"/>
    <property type="match status" value="2"/>
</dbReference>
<protein>
    <submittedName>
        <fullName evidence="9">Uncharacterized protein</fullName>
    </submittedName>
</protein>
<accession>A0AAV7H418</accession>
<comment type="caution">
    <text evidence="9">The sequence shown here is derived from an EMBL/GenBank/DDBJ whole genome shotgun (WGS) entry which is preliminary data.</text>
</comment>
<dbReference type="GO" id="GO:0005634">
    <property type="term" value="C:nucleus"/>
    <property type="evidence" value="ECO:0007669"/>
    <property type="project" value="UniProtKB-SubCell"/>
</dbReference>
<feature type="domain" description="HTH myb-type" evidence="8">
    <location>
        <begin position="9"/>
        <end position="61"/>
    </location>
</feature>
<dbReference type="PROSITE" id="PS50090">
    <property type="entry name" value="MYB_LIKE"/>
    <property type="match status" value="2"/>
</dbReference>
<organism evidence="9 10">
    <name type="scientific">Dendrobium chrysotoxum</name>
    <name type="common">Orchid</name>
    <dbReference type="NCBI Taxonomy" id="161865"/>
    <lineage>
        <taxon>Eukaryota</taxon>
        <taxon>Viridiplantae</taxon>
        <taxon>Streptophyta</taxon>
        <taxon>Embryophyta</taxon>
        <taxon>Tracheophyta</taxon>
        <taxon>Spermatophyta</taxon>
        <taxon>Magnoliopsida</taxon>
        <taxon>Liliopsida</taxon>
        <taxon>Asparagales</taxon>
        <taxon>Orchidaceae</taxon>
        <taxon>Epidendroideae</taxon>
        <taxon>Malaxideae</taxon>
        <taxon>Dendrobiinae</taxon>
        <taxon>Dendrobium</taxon>
    </lineage>
</organism>